<feature type="transmembrane region" description="Helical" evidence="5">
    <location>
        <begin position="199"/>
        <end position="220"/>
    </location>
</feature>
<dbReference type="CDD" id="cd01044">
    <property type="entry name" value="Ferritin_CCC1_N"/>
    <property type="match status" value="1"/>
</dbReference>
<dbReference type="Pfam" id="PF01988">
    <property type="entry name" value="VIT1"/>
    <property type="match status" value="1"/>
</dbReference>
<dbReference type="SUPFAM" id="SSF103473">
    <property type="entry name" value="MFS general substrate transporter"/>
    <property type="match status" value="1"/>
</dbReference>
<comment type="caution">
    <text evidence="6">The sequence shown here is derived from an EMBL/GenBank/DDBJ whole genome shotgun (WGS) entry which is preliminary data.</text>
</comment>
<evidence type="ECO:0000256" key="1">
    <source>
        <dbReference type="ARBA" id="ARBA00004127"/>
    </source>
</evidence>
<feature type="transmembrane region" description="Helical" evidence="5">
    <location>
        <begin position="262"/>
        <end position="282"/>
    </location>
</feature>
<dbReference type="AlphaFoldDB" id="A0A1F5G241"/>
<proteinExistence type="predicted"/>
<sequence length="287" mass="32798">MTADDFARDEYKDYITYKELAKTETVPAFKEILEHLIRHELDHYNFWLKFSSKKEFKIDALGILFLKLSRKILGLTFTTKFLERHEKQTILNYRQFLKSAENKTREQIEEIIKQEELHERKLVGQIREERIKFISSIVLGINDGLIELTGALTGFAFAFRNNTTVSMAGFILGIAAALSMASSAYLSARQEEGKDPKKAGLYTGISYILVVLFLILPFFFFSNIFASLTTMTLVVVVTVTCLSYYTSVIFGRDFRKSLMEMFAFSVGIAFISFLIGTITRILTGVEV</sequence>
<dbReference type="GO" id="GO:0012505">
    <property type="term" value="C:endomembrane system"/>
    <property type="evidence" value="ECO:0007669"/>
    <property type="project" value="UniProtKB-SubCell"/>
</dbReference>
<dbReference type="InterPro" id="IPR036259">
    <property type="entry name" value="MFS_trans_sf"/>
</dbReference>
<dbReference type="GO" id="GO:0030026">
    <property type="term" value="P:intracellular manganese ion homeostasis"/>
    <property type="evidence" value="ECO:0007669"/>
    <property type="project" value="InterPro"/>
</dbReference>
<evidence type="ECO:0000313" key="7">
    <source>
        <dbReference type="Proteomes" id="UP000176628"/>
    </source>
</evidence>
<keyword evidence="2 5" id="KW-0812">Transmembrane</keyword>
<dbReference type="GO" id="GO:0005384">
    <property type="term" value="F:manganese ion transmembrane transporter activity"/>
    <property type="evidence" value="ECO:0007669"/>
    <property type="project" value="InterPro"/>
</dbReference>
<feature type="transmembrane region" description="Helical" evidence="5">
    <location>
        <begin position="137"/>
        <end position="159"/>
    </location>
</feature>
<dbReference type="InterPro" id="IPR039376">
    <property type="entry name" value="Ferritin_CCC1_N"/>
</dbReference>
<keyword evidence="3 5" id="KW-1133">Transmembrane helix</keyword>
<dbReference type="InterPro" id="IPR009078">
    <property type="entry name" value="Ferritin-like_SF"/>
</dbReference>
<evidence type="ECO:0000313" key="6">
    <source>
        <dbReference type="EMBL" id="OGD85874.1"/>
    </source>
</evidence>
<feature type="transmembrane region" description="Helical" evidence="5">
    <location>
        <begin position="165"/>
        <end position="187"/>
    </location>
</feature>
<comment type="subcellular location">
    <subcellularLocation>
        <location evidence="1">Endomembrane system</location>
        <topology evidence="1">Multi-pass membrane protein</topology>
    </subcellularLocation>
</comment>
<evidence type="ECO:0000256" key="2">
    <source>
        <dbReference type="ARBA" id="ARBA00022692"/>
    </source>
</evidence>
<accession>A0A1F5G241</accession>
<evidence type="ECO:0008006" key="8">
    <source>
        <dbReference type="Google" id="ProtNLM"/>
    </source>
</evidence>
<evidence type="ECO:0000256" key="5">
    <source>
        <dbReference type="SAM" id="Phobius"/>
    </source>
</evidence>
<evidence type="ECO:0000256" key="4">
    <source>
        <dbReference type="ARBA" id="ARBA00023136"/>
    </source>
</evidence>
<feature type="transmembrane region" description="Helical" evidence="5">
    <location>
        <begin position="226"/>
        <end position="250"/>
    </location>
</feature>
<keyword evidence="4 5" id="KW-0472">Membrane</keyword>
<dbReference type="Proteomes" id="UP000176628">
    <property type="component" value="Unassembled WGS sequence"/>
</dbReference>
<gene>
    <name evidence="6" type="ORF">A2Z23_00925</name>
</gene>
<dbReference type="SUPFAM" id="SSF47240">
    <property type="entry name" value="Ferritin-like"/>
    <property type="match status" value="1"/>
</dbReference>
<protein>
    <recommendedName>
        <fullName evidence="8">Rubrerythrin family protein</fullName>
    </recommendedName>
</protein>
<dbReference type="InterPro" id="IPR008217">
    <property type="entry name" value="Ccc1_fam"/>
</dbReference>
<dbReference type="EMBL" id="MFAV01000042">
    <property type="protein sequence ID" value="OGD85874.1"/>
    <property type="molecule type" value="Genomic_DNA"/>
</dbReference>
<reference evidence="6 7" key="1">
    <citation type="journal article" date="2016" name="Nat. Commun.">
        <title>Thousands of microbial genomes shed light on interconnected biogeochemical processes in an aquifer system.</title>
        <authorList>
            <person name="Anantharaman K."/>
            <person name="Brown C.T."/>
            <person name="Hug L.A."/>
            <person name="Sharon I."/>
            <person name="Castelle C.J."/>
            <person name="Probst A.J."/>
            <person name="Thomas B.C."/>
            <person name="Singh A."/>
            <person name="Wilkins M.J."/>
            <person name="Karaoz U."/>
            <person name="Brodie E.L."/>
            <person name="Williams K.H."/>
            <person name="Hubbard S.S."/>
            <person name="Banfield J.F."/>
        </authorList>
    </citation>
    <scope>NUCLEOTIDE SEQUENCE [LARGE SCALE GENOMIC DNA]</scope>
</reference>
<evidence type="ECO:0000256" key="3">
    <source>
        <dbReference type="ARBA" id="ARBA00022989"/>
    </source>
</evidence>
<name>A0A1F5G241_9BACT</name>
<organism evidence="6 7">
    <name type="scientific">Candidatus Curtissbacteria bacterium RBG_16_39_7</name>
    <dbReference type="NCBI Taxonomy" id="1797707"/>
    <lineage>
        <taxon>Bacteria</taxon>
        <taxon>Candidatus Curtissiibacteriota</taxon>
    </lineage>
</organism>